<feature type="transmembrane region" description="Helical" evidence="2">
    <location>
        <begin position="286"/>
        <end position="306"/>
    </location>
</feature>
<proteinExistence type="predicted"/>
<evidence type="ECO:0000313" key="4">
    <source>
        <dbReference type="Proteomes" id="UP000502823"/>
    </source>
</evidence>
<dbReference type="Proteomes" id="UP000502823">
    <property type="component" value="Unassembled WGS sequence"/>
</dbReference>
<protein>
    <submittedName>
        <fullName evidence="3">Uncharacterized protein</fullName>
    </submittedName>
</protein>
<accession>A0A6L2Q715</accession>
<dbReference type="EMBL" id="BLKM01002316">
    <property type="protein sequence ID" value="GFG40659.1"/>
    <property type="molecule type" value="Genomic_DNA"/>
</dbReference>
<keyword evidence="2" id="KW-1133">Transmembrane helix</keyword>
<dbReference type="AlphaFoldDB" id="A0A6L2Q715"/>
<dbReference type="InParanoid" id="A0A6L2Q715"/>
<reference evidence="4" key="1">
    <citation type="submission" date="2020-01" db="EMBL/GenBank/DDBJ databases">
        <title>Draft genome sequence of the Termite Coptotermes fromosanus.</title>
        <authorList>
            <person name="Itakura S."/>
            <person name="Yosikawa Y."/>
            <person name="Umezawa K."/>
        </authorList>
    </citation>
    <scope>NUCLEOTIDE SEQUENCE [LARGE SCALE GENOMIC DNA]</scope>
</reference>
<keyword evidence="4" id="KW-1185">Reference proteome</keyword>
<gene>
    <name evidence="3" type="ORF">Cfor_06696</name>
</gene>
<comment type="caution">
    <text evidence="3">The sequence shown here is derived from an EMBL/GenBank/DDBJ whole genome shotgun (WGS) entry which is preliminary data.</text>
</comment>
<feature type="compositionally biased region" description="Low complexity" evidence="1">
    <location>
        <begin position="161"/>
        <end position="171"/>
    </location>
</feature>
<organism evidence="3 4">
    <name type="scientific">Coptotermes formosanus</name>
    <name type="common">Formosan subterranean termite</name>
    <dbReference type="NCBI Taxonomy" id="36987"/>
    <lineage>
        <taxon>Eukaryota</taxon>
        <taxon>Metazoa</taxon>
        <taxon>Ecdysozoa</taxon>
        <taxon>Arthropoda</taxon>
        <taxon>Hexapoda</taxon>
        <taxon>Insecta</taxon>
        <taxon>Pterygota</taxon>
        <taxon>Neoptera</taxon>
        <taxon>Polyneoptera</taxon>
        <taxon>Dictyoptera</taxon>
        <taxon>Blattodea</taxon>
        <taxon>Blattoidea</taxon>
        <taxon>Termitoidae</taxon>
        <taxon>Rhinotermitidae</taxon>
        <taxon>Coptotermes</taxon>
    </lineage>
</organism>
<keyword evidence="2" id="KW-0472">Membrane</keyword>
<name>A0A6L2Q715_COPFO</name>
<keyword evidence="2" id="KW-0812">Transmembrane</keyword>
<evidence type="ECO:0000256" key="1">
    <source>
        <dbReference type="SAM" id="MobiDB-lite"/>
    </source>
</evidence>
<evidence type="ECO:0000313" key="3">
    <source>
        <dbReference type="EMBL" id="GFG40659.1"/>
    </source>
</evidence>
<feature type="compositionally biased region" description="Polar residues" evidence="1">
    <location>
        <begin position="172"/>
        <end position="189"/>
    </location>
</feature>
<feature type="region of interest" description="Disordered" evidence="1">
    <location>
        <begin position="46"/>
        <end position="205"/>
    </location>
</feature>
<sequence>METYFTRNITLNEAASQPYNIMFCRAEPWSENSHASSSAVNIATDTEGNHAEGRSSPRTAPRLRYPAAKISKYRSPTAYRPRDSQQFRRYPVYRAQERYQPSDVGNKRQRPNSQYQLQPPNLPSSFMQNTEIRPSKPPGLLEAGSPIDTSPADPDMPQPNSGSSVQSDSPSGTEQKSPPKQPSVDQTPPLTEPAEVPYSLSRPKYPYYHHSEGNPPYYNIQDDAYVDYDPNSQEHKPYTHDHLHYHHSFYYMPPPNSTHQPMEITPAPEENRNKKPYTYYYIGRKLWYIPMYFSAYFAAYITSLLVKSIARHKIRYPLSYWTSRSLGNGFNKRELELATEMITKALKTTEHRYR</sequence>
<dbReference type="OrthoDB" id="8194095at2759"/>
<feature type="compositionally biased region" description="Polar residues" evidence="1">
    <location>
        <begin position="111"/>
        <end position="132"/>
    </location>
</feature>
<evidence type="ECO:0000256" key="2">
    <source>
        <dbReference type="SAM" id="Phobius"/>
    </source>
</evidence>